<comment type="caution">
    <text evidence="9">Lacks conserved residue(s) required for the propagation of feature annotation.</text>
</comment>
<gene>
    <name evidence="13" type="ORF">BRAFLDRAFT_98316</name>
</gene>
<dbReference type="PANTHER" id="PTHR22722:SF15">
    <property type="entry name" value="LOW-DENSITY LIPOPROTEIN RECEPTOR-RELATED"/>
    <property type="match status" value="1"/>
</dbReference>
<dbReference type="Gene3D" id="4.10.400.10">
    <property type="entry name" value="Low-density Lipoprotein Receptor"/>
    <property type="match status" value="19"/>
</dbReference>
<dbReference type="InterPro" id="IPR051221">
    <property type="entry name" value="LDLR-related"/>
</dbReference>
<feature type="disulfide bond" evidence="9">
    <location>
        <begin position="260"/>
        <end position="275"/>
    </location>
</feature>
<evidence type="ECO:0000256" key="9">
    <source>
        <dbReference type="PROSITE-ProRule" id="PRU00124"/>
    </source>
</evidence>
<dbReference type="PROSITE" id="PS01209">
    <property type="entry name" value="LDLRA_1"/>
    <property type="match status" value="9"/>
</dbReference>
<dbReference type="SMART" id="SM00231">
    <property type="entry name" value="FA58C"/>
    <property type="match status" value="2"/>
</dbReference>
<dbReference type="Pfam" id="PF00754">
    <property type="entry name" value="F5_F8_type_C"/>
    <property type="match status" value="2"/>
</dbReference>
<evidence type="ECO:0000256" key="5">
    <source>
        <dbReference type="ARBA" id="ARBA00023136"/>
    </source>
</evidence>
<reference evidence="13" key="1">
    <citation type="journal article" date="2008" name="Nature">
        <title>The amphioxus genome and the evolution of the chordate karyotype.</title>
        <authorList>
            <consortium name="US DOE Joint Genome Institute (JGI-PGF)"/>
            <person name="Putnam N.H."/>
            <person name="Butts T."/>
            <person name="Ferrier D.E.K."/>
            <person name="Furlong R.F."/>
            <person name="Hellsten U."/>
            <person name="Kawashima T."/>
            <person name="Robinson-Rechavi M."/>
            <person name="Shoguchi E."/>
            <person name="Terry A."/>
            <person name="Yu J.-K."/>
            <person name="Benito-Gutierrez E.L."/>
            <person name="Dubchak I."/>
            <person name="Garcia-Fernandez J."/>
            <person name="Gibson-Brown J.J."/>
            <person name="Grigoriev I.V."/>
            <person name="Horton A.C."/>
            <person name="de Jong P.J."/>
            <person name="Jurka J."/>
            <person name="Kapitonov V.V."/>
            <person name="Kohara Y."/>
            <person name="Kuroki Y."/>
            <person name="Lindquist E."/>
            <person name="Lucas S."/>
            <person name="Osoegawa K."/>
            <person name="Pennacchio L.A."/>
            <person name="Salamov A.A."/>
            <person name="Satou Y."/>
            <person name="Sauka-Spengler T."/>
            <person name="Schmutz J."/>
            <person name="Shin-I T."/>
            <person name="Toyoda A."/>
            <person name="Bronner-Fraser M."/>
            <person name="Fujiyama A."/>
            <person name="Holland L.Z."/>
            <person name="Holland P.W.H."/>
            <person name="Satoh N."/>
            <person name="Rokhsar D.S."/>
        </authorList>
    </citation>
    <scope>NUCLEOTIDE SEQUENCE [LARGE SCALE GENOMIC DNA]</scope>
    <source>
        <strain evidence="13">S238N-H82</strain>
        <tissue evidence="13">Testes</tissue>
    </source>
</reference>
<evidence type="ECO:0000313" key="13">
    <source>
        <dbReference type="EMBL" id="EEN52580.1"/>
    </source>
</evidence>
<feature type="disulfide bond" evidence="9">
    <location>
        <begin position="387"/>
        <end position="402"/>
    </location>
</feature>
<feature type="disulfide bond" evidence="9">
    <location>
        <begin position="177"/>
        <end position="192"/>
    </location>
</feature>
<feature type="disulfide bond" evidence="9">
    <location>
        <begin position="218"/>
        <end position="233"/>
    </location>
</feature>
<keyword evidence="8" id="KW-0325">Glycoprotein</keyword>
<dbReference type="GO" id="GO:0016020">
    <property type="term" value="C:membrane"/>
    <property type="evidence" value="ECO:0007669"/>
    <property type="project" value="UniProtKB-SubCell"/>
</dbReference>
<feature type="domain" description="F5/8 type C" evidence="12">
    <location>
        <begin position="851"/>
        <end position="1013"/>
    </location>
</feature>
<keyword evidence="3" id="KW-0677">Repeat</keyword>
<feature type="region of interest" description="Disordered" evidence="10">
    <location>
        <begin position="1231"/>
        <end position="1288"/>
    </location>
</feature>
<dbReference type="PROSITE" id="PS50068">
    <property type="entry name" value="LDLRA_2"/>
    <property type="match status" value="19"/>
</dbReference>
<dbReference type="EMBL" id="GG666579">
    <property type="protein sequence ID" value="EEN52580.1"/>
    <property type="molecule type" value="Genomic_DNA"/>
</dbReference>
<proteinExistence type="predicted"/>
<evidence type="ECO:0000259" key="12">
    <source>
        <dbReference type="PROSITE" id="PS50022"/>
    </source>
</evidence>
<dbReference type="SMART" id="SM00192">
    <property type="entry name" value="LDLa"/>
    <property type="match status" value="21"/>
</dbReference>
<keyword evidence="5" id="KW-0472">Membrane</keyword>
<dbReference type="InterPro" id="IPR036055">
    <property type="entry name" value="LDL_receptor-like_sf"/>
</dbReference>
<feature type="chain" id="PRO_5002934308" description="F5/8 type C domain-containing protein" evidence="11">
    <location>
        <begin position="20"/>
        <end position="1288"/>
    </location>
</feature>
<evidence type="ECO:0000256" key="8">
    <source>
        <dbReference type="ARBA" id="ARBA00023180"/>
    </source>
</evidence>
<evidence type="ECO:0000256" key="4">
    <source>
        <dbReference type="ARBA" id="ARBA00022989"/>
    </source>
</evidence>
<keyword evidence="2" id="KW-0812">Transmembrane</keyword>
<evidence type="ECO:0000256" key="2">
    <source>
        <dbReference type="ARBA" id="ARBA00022692"/>
    </source>
</evidence>
<evidence type="ECO:0000256" key="3">
    <source>
        <dbReference type="ARBA" id="ARBA00022737"/>
    </source>
</evidence>
<dbReference type="PANTHER" id="PTHR22722">
    <property type="entry name" value="LOW-DENSITY LIPOPROTEIN RECEPTOR-RELATED PROTEIN 2-RELATED"/>
    <property type="match status" value="1"/>
</dbReference>
<feature type="compositionally biased region" description="Polar residues" evidence="10">
    <location>
        <begin position="1235"/>
        <end position="1251"/>
    </location>
</feature>
<dbReference type="Pfam" id="PF00057">
    <property type="entry name" value="Ldl_recept_a"/>
    <property type="match status" value="13"/>
</dbReference>
<dbReference type="PROSITE" id="PS50022">
    <property type="entry name" value="FA58C_3"/>
    <property type="match status" value="2"/>
</dbReference>
<feature type="disulfide bond" evidence="9">
    <location>
        <begin position="1161"/>
        <end position="1176"/>
    </location>
</feature>
<feature type="signal peptide" evidence="11">
    <location>
        <begin position="1"/>
        <end position="19"/>
    </location>
</feature>
<dbReference type="PRINTS" id="PR00261">
    <property type="entry name" value="LDLRECEPTOR"/>
</dbReference>
<dbReference type="eggNOG" id="KOG1215">
    <property type="taxonomic scope" value="Eukaryota"/>
</dbReference>
<feature type="disulfide bond" evidence="9">
    <location>
        <begin position="135"/>
        <end position="150"/>
    </location>
</feature>
<name>C3Z4J1_BRAFL</name>
<dbReference type="InterPro" id="IPR000421">
    <property type="entry name" value="FA58C"/>
</dbReference>
<feature type="disulfide bond" evidence="9">
    <location>
        <begin position="630"/>
        <end position="645"/>
    </location>
</feature>
<feature type="disulfide bond" evidence="9">
    <location>
        <begin position="549"/>
        <end position="564"/>
    </location>
</feature>
<sequence>MATSLLLFLLLGSIYHASLQSVECPPFEFGDEFFRCGSSGDCVLAQDVCDGEDDCAEGLDEEDCWSKACPQWAPPDDFFRCEISGACVHQLYTCDGNHDCPDGSDETDCSGGGCPYPEDFRCESSGTCIHPANQCDGIENCADGSDEENCWTKECPDSDNYFRCERSGACVYQSNTCDGTHDCPDGSDETDCSGGGCPYPEDFRCESSGTCIHPANHCDGIENCADGSDEEDCWTKECPDSDNYFRCERSGACVYQSNTCDGNRDCPDWSDEKNCSVGECPFAEDFMCEKSGACIVEWNRCDGSHNCPDGSDERDCWSVECLEPTNFRCKSSGTCIHPANQCNGVHDCADGSDEEGCWSKECTQWLPFADYFRCESSGACVPEWFTCDGRYDCHDGSDEKDCWSEECPFHDYFRCKSSGACVQQSGLCNGYDDCPDSSDEDCSSEECPDPDFFKCESGETCVHPSEHCNGINDCIDGSDENCWDTECPFKDAVRCESNGACLSPEQFCNGHRDCRDGLALDDEDCEECPYPNDFMCGYGGMCIRPEKHCDGFEDCFDNSDEEDCWGKECLVSESFKCKISAKCILDTKRCDGIVNCHRYDVRDESDESSCVCTSVEFPCANRCVAPSRVCDGVPDCEDASDELLCRCGPKQFPCADGTCLLESQLCDNLTDCSEGEDEEDCGDVTPPGFPLGLASRYIPDVFITASSEYKPEFAASQARHTPPTAPGYCWVPSTVEDQWIQVYFGKTTNVTGVVISGGGSNWDLGSWVTSFTLAFSMDGDVWTPYGGIGKDVQKVFQGNRDRYNKVSRPLQVPVTSRYIRLYPAGYEGWVAMVMEVYVTNDENVWLAQEEHVPLGVGIDPDNPEAAPKIPDLYMTASSREGDFFPWLARLNNGRGQEWGTGWSPAVRDDLELWLQIKHDNVYEVVGVITQGAYNLDRWVTSYTLAFSVNGETWTPYNSSTGDVKIFKGNSDSHRYARNMLDKPVLASYTRFYPRSVQNALRVEVLVKDEIDSQFMSCWDGASFGGGTGVFHEVKACDGVEDCSTGKDEENCEDCAMECPTGLGDPCIRTSWICDEIEDCEDRKDEQGCVQGVPKHCFFTCRNNVTCLPSRQLGDGHQDCPYGEDERSSDVEDAIGRRWGSCSFNCLSVYGNASCVPDAFSCDSDADCLGKEDEQDCEVAAPVEDLEGRKGCLTFLCDPPGDALEPLCVPHHWICDGYPNCVSGEDEQGCGHADGVSTQTSTPSGGQLQTAANGHEVTWKPPGGEEPQEESNTELPSDQEPSIKGQRGK</sequence>
<keyword evidence="11" id="KW-0732">Signal</keyword>
<feature type="disulfide bond" evidence="9">
    <location>
        <begin position="1214"/>
        <end position="1229"/>
    </location>
</feature>
<comment type="subcellular location">
    <subcellularLocation>
        <location evidence="1">Membrane</location>
        <topology evidence="1">Single-pass membrane protein</topology>
    </subcellularLocation>
</comment>
<accession>C3Z4J1</accession>
<dbReference type="CDD" id="cd00112">
    <property type="entry name" value="LDLa"/>
    <property type="match status" value="13"/>
</dbReference>
<evidence type="ECO:0000256" key="1">
    <source>
        <dbReference type="ARBA" id="ARBA00004167"/>
    </source>
</evidence>
<dbReference type="CDD" id="cd00057">
    <property type="entry name" value="FA58C"/>
    <property type="match status" value="2"/>
</dbReference>
<feature type="disulfide bond" evidence="9">
    <location>
        <begin position="666"/>
        <end position="681"/>
    </location>
</feature>
<organism>
    <name type="scientific">Branchiostoma floridae</name>
    <name type="common">Florida lancelet</name>
    <name type="synonym">Amphioxus</name>
    <dbReference type="NCBI Taxonomy" id="7739"/>
    <lineage>
        <taxon>Eukaryota</taxon>
        <taxon>Metazoa</taxon>
        <taxon>Chordata</taxon>
        <taxon>Cephalochordata</taxon>
        <taxon>Leptocardii</taxon>
        <taxon>Amphioxiformes</taxon>
        <taxon>Branchiostomatidae</taxon>
        <taxon>Branchiostoma</taxon>
    </lineage>
</organism>
<protein>
    <recommendedName>
        <fullName evidence="12">F5/8 type C domain-containing protein</fullName>
    </recommendedName>
</protein>
<dbReference type="SUPFAM" id="SSF49785">
    <property type="entry name" value="Galactose-binding domain-like"/>
    <property type="match status" value="2"/>
</dbReference>
<dbReference type="SUPFAM" id="SSF57424">
    <property type="entry name" value="LDL receptor-like module"/>
    <property type="match status" value="16"/>
</dbReference>
<dbReference type="Gene3D" id="2.60.120.260">
    <property type="entry name" value="Galactose-binding domain-like"/>
    <property type="match status" value="2"/>
</dbReference>
<feature type="disulfide bond" evidence="9">
    <location>
        <begin position="49"/>
        <end position="64"/>
    </location>
</feature>
<feature type="disulfide bond" evidence="9">
    <location>
        <begin position="94"/>
        <end position="109"/>
    </location>
</feature>
<feature type="disulfide bond" evidence="9">
    <location>
        <begin position="654"/>
        <end position="672"/>
    </location>
</feature>
<feature type="disulfide bond" evidence="9">
    <location>
        <begin position="647"/>
        <end position="659"/>
    </location>
</feature>
<evidence type="ECO:0000256" key="7">
    <source>
        <dbReference type="ARBA" id="ARBA00023170"/>
    </source>
</evidence>
<dbReference type="InterPro" id="IPR008979">
    <property type="entry name" value="Galactose-bd-like_sf"/>
</dbReference>
<keyword evidence="4" id="KW-1133">Transmembrane helix</keyword>
<evidence type="ECO:0000256" key="6">
    <source>
        <dbReference type="ARBA" id="ARBA00023157"/>
    </source>
</evidence>
<feature type="disulfide bond" evidence="9">
    <location>
        <begin position="301"/>
        <end position="316"/>
    </location>
</feature>
<dbReference type="InterPro" id="IPR023415">
    <property type="entry name" value="LDLR_class-A_CS"/>
</dbReference>
<feature type="disulfide bond" evidence="9">
    <location>
        <begin position="1073"/>
        <end position="1088"/>
    </location>
</feature>
<evidence type="ECO:0000256" key="10">
    <source>
        <dbReference type="SAM" id="MobiDB-lite"/>
    </source>
</evidence>
<feature type="disulfide bond" evidence="9">
    <location>
        <begin position="342"/>
        <end position="357"/>
    </location>
</feature>
<dbReference type="InParanoid" id="C3Z4J1"/>
<keyword evidence="6 9" id="KW-1015">Disulfide bond</keyword>
<dbReference type="InterPro" id="IPR002172">
    <property type="entry name" value="LDrepeatLR_classA_rpt"/>
</dbReference>
<evidence type="ECO:0000256" key="11">
    <source>
        <dbReference type="SAM" id="SignalP"/>
    </source>
</evidence>
<feature type="domain" description="F5/8 type C" evidence="12">
    <location>
        <begin position="684"/>
        <end position="839"/>
    </location>
</feature>
<keyword evidence="7" id="KW-0675">Receptor</keyword>